<dbReference type="Proteomes" id="UP000199101">
    <property type="component" value="Unassembled WGS sequence"/>
</dbReference>
<evidence type="ECO:0000256" key="1">
    <source>
        <dbReference type="SAM" id="Phobius"/>
    </source>
</evidence>
<gene>
    <name evidence="2" type="ORF">GA0061103_0707</name>
</gene>
<feature type="transmembrane region" description="Helical" evidence="1">
    <location>
        <begin position="21"/>
        <end position="41"/>
    </location>
</feature>
<accession>A0A1C3XD36</accession>
<dbReference type="RefSeq" id="WP_280949809.1">
    <property type="nucleotide sequence ID" value="NZ_FMAG01000014.1"/>
</dbReference>
<keyword evidence="1" id="KW-1133">Transmembrane helix</keyword>
<keyword evidence="1" id="KW-0472">Membrane</keyword>
<keyword evidence="3" id="KW-1185">Reference proteome</keyword>
<dbReference type="EMBL" id="FMAG01000014">
    <property type="protein sequence ID" value="SCB49884.1"/>
    <property type="molecule type" value="Genomic_DNA"/>
</dbReference>
<dbReference type="AlphaFoldDB" id="A0A1C3XD36"/>
<organism evidence="2 3">
    <name type="scientific">Rhizobium multihospitium</name>
    <dbReference type="NCBI Taxonomy" id="410764"/>
    <lineage>
        <taxon>Bacteria</taxon>
        <taxon>Pseudomonadati</taxon>
        <taxon>Pseudomonadota</taxon>
        <taxon>Alphaproteobacteria</taxon>
        <taxon>Hyphomicrobiales</taxon>
        <taxon>Rhizobiaceae</taxon>
        <taxon>Rhizobium/Agrobacterium group</taxon>
        <taxon>Rhizobium</taxon>
    </lineage>
</organism>
<reference evidence="3" key="1">
    <citation type="submission" date="2016-08" db="EMBL/GenBank/DDBJ databases">
        <authorList>
            <person name="Varghese N."/>
            <person name="Submissions Spin"/>
        </authorList>
    </citation>
    <scope>NUCLEOTIDE SEQUENCE [LARGE SCALE GENOMIC DNA]</scope>
    <source>
        <strain evidence="3">HAMBI 2975</strain>
    </source>
</reference>
<name>A0A1C3XD36_9HYPH</name>
<sequence>MKNVLFANTSRRLTRMLIETSVLIAGTAAILSVSLPPVHLWL</sequence>
<keyword evidence="1" id="KW-0812">Transmembrane</keyword>
<proteinExistence type="predicted"/>
<protein>
    <submittedName>
        <fullName evidence="2">Uncharacterized protein</fullName>
    </submittedName>
</protein>
<evidence type="ECO:0000313" key="2">
    <source>
        <dbReference type="EMBL" id="SCB49884.1"/>
    </source>
</evidence>
<evidence type="ECO:0000313" key="3">
    <source>
        <dbReference type="Proteomes" id="UP000199101"/>
    </source>
</evidence>